<gene>
    <name evidence="2" type="ORF">C7S20_16180</name>
</gene>
<feature type="transmembrane region" description="Helical" evidence="1">
    <location>
        <begin position="76"/>
        <end position="98"/>
    </location>
</feature>
<sequence>MENSSKKIATAFGVYLGISLVLITVLAYVFSLALLTKWWFGVMMLIFIITMSSFAVSKAKKASSTLFGFKSAFGVYFLTVFIGSFISLLFSIILFNFIDPDAAQEITRLTMESARKMMEGFGAPESEINKQMLAMQENSNYGIGNQLKGYAYQLAFFAVIGLIVALIFREKEKTNL</sequence>
<dbReference type="AlphaFoldDB" id="A0A2R3Z8U7"/>
<dbReference type="Proteomes" id="UP000241507">
    <property type="component" value="Chromosome"/>
</dbReference>
<keyword evidence="1" id="KW-0812">Transmembrane</keyword>
<proteinExistence type="predicted"/>
<dbReference type="EMBL" id="CP028136">
    <property type="protein sequence ID" value="AVR46680.1"/>
    <property type="molecule type" value="Genomic_DNA"/>
</dbReference>
<keyword evidence="1" id="KW-0472">Membrane</keyword>
<evidence type="ECO:0000313" key="2">
    <source>
        <dbReference type="EMBL" id="AVR46680.1"/>
    </source>
</evidence>
<feature type="transmembrane region" description="Helical" evidence="1">
    <location>
        <begin position="38"/>
        <end position="56"/>
    </location>
</feature>
<name>A0A2R3Z8U7_9FLAO</name>
<dbReference type="KEGG" id="grs:C7S20_16180"/>
<dbReference type="InterPro" id="IPR025250">
    <property type="entry name" value="DUF4199"/>
</dbReference>
<dbReference type="Pfam" id="PF13858">
    <property type="entry name" value="DUF4199"/>
    <property type="match status" value="1"/>
</dbReference>
<keyword evidence="1" id="KW-1133">Transmembrane helix</keyword>
<evidence type="ECO:0000313" key="3">
    <source>
        <dbReference type="Proteomes" id="UP000241507"/>
    </source>
</evidence>
<protein>
    <submittedName>
        <fullName evidence="2">DUF4199 domain-containing protein</fullName>
    </submittedName>
</protein>
<keyword evidence="3" id="KW-1185">Reference proteome</keyword>
<evidence type="ECO:0000256" key="1">
    <source>
        <dbReference type="SAM" id="Phobius"/>
    </source>
</evidence>
<reference evidence="3" key="1">
    <citation type="submission" date="2018-03" db="EMBL/GenBank/DDBJ databases">
        <title>Gramella fulva sp. nov., isolated from a dry surface of tidal flat.</title>
        <authorList>
            <person name="Hwang S.H."/>
            <person name="Hwang W.M."/>
            <person name="Kang K."/>
            <person name="Ahn T.-Y."/>
        </authorList>
    </citation>
    <scope>NUCLEOTIDE SEQUENCE [LARGE SCALE GENOMIC DNA]</scope>
    <source>
        <strain evidence="3">SH35</strain>
    </source>
</reference>
<dbReference type="RefSeq" id="WP_107013451.1">
    <property type="nucleotide sequence ID" value="NZ_CP028136.1"/>
</dbReference>
<dbReference type="OrthoDB" id="660361at2"/>
<organism evidence="2 3">
    <name type="scientific">Christiangramia fulva</name>
    <dbReference type="NCBI Taxonomy" id="2126553"/>
    <lineage>
        <taxon>Bacteria</taxon>
        <taxon>Pseudomonadati</taxon>
        <taxon>Bacteroidota</taxon>
        <taxon>Flavobacteriia</taxon>
        <taxon>Flavobacteriales</taxon>
        <taxon>Flavobacteriaceae</taxon>
        <taxon>Christiangramia</taxon>
    </lineage>
</organism>
<feature type="transmembrane region" description="Helical" evidence="1">
    <location>
        <begin position="150"/>
        <end position="168"/>
    </location>
</feature>
<accession>A0A2R3Z8U7</accession>
<feature type="transmembrane region" description="Helical" evidence="1">
    <location>
        <begin position="12"/>
        <end position="32"/>
    </location>
</feature>